<keyword evidence="3" id="KW-0418">Kinase</keyword>
<keyword evidence="2" id="KW-0547">Nucleotide-binding</keyword>
<feature type="compositionally biased region" description="Polar residues" evidence="10">
    <location>
        <begin position="505"/>
        <end position="527"/>
    </location>
</feature>
<proteinExistence type="inferred from homology"/>
<dbReference type="Proteomes" id="UP001190700">
    <property type="component" value="Unassembled WGS sequence"/>
</dbReference>
<feature type="region of interest" description="Disordered" evidence="10">
    <location>
        <begin position="504"/>
        <end position="527"/>
    </location>
</feature>
<keyword evidence="13" id="KW-1185">Reference proteome</keyword>
<accession>A0AAE0G453</accession>
<dbReference type="InterPro" id="IPR008271">
    <property type="entry name" value="Ser/Thr_kinase_AS"/>
</dbReference>
<comment type="catalytic activity">
    <reaction evidence="8">
        <text>L-threonyl-[protein] + ATP = O-phospho-L-threonyl-[protein] + ADP + H(+)</text>
        <dbReference type="Rhea" id="RHEA:46608"/>
        <dbReference type="Rhea" id="RHEA-COMP:11060"/>
        <dbReference type="Rhea" id="RHEA-COMP:11605"/>
        <dbReference type="ChEBI" id="CHEBI:15378"/>
        <dbReference type="ChEBI" id="CHEBI:30013"/>
        <dbReference type="ChEBI" id="CHEBI:30616"/>
        <dbReference type="ChEBI" id="CHEBI:61977"/>
        <dbReference type="ChEBI" id="CHEBI:456216"/>
        <dbReference type="EC" id="2.7.12.2"/>
    </reaction>
</comment>
<evidence type="ECO:0000256" key="4">
    <source>
        <dbReference type="ARBA" id="ARBA00022840"/>
    </source>
</evidence>
<dbReference type="PROSITE" id="PS50011">
    <property type="entry name" value="PROTEIN_KINASE_DOM"/>
    <property type="match status" value="1"/>
</dbReference>
<name>A0AAE0G453_9CHLO</name>
<comment type="catalytic activity">
    <reaction evidence="7">
        <text>L-seryl-[protein] + ATP = O-phospho-L-seryl-[protein] + ADP + H(+)</text>
        <dbReference type="Rhea" id="RHEA:17989"/>
        <dbReference type="Rhea" id="RHEA-COMP:9863"/>
        <dbReference type="Rhea" id="RHEA-COMP:11604"/>
        <dbReference type="ChEBI" id="CHEBI:15378"/>
        <dbReference type="ChEBI" id="CHEBI:29999"/>
        <dbReference type="ChEBI" id="CHEBI:30616"/>
        <dbReference type="ChEBI" id="CHEBI:83421"/>
        <dbReference type="ChEBI" id="CHEBI:456216"/>
        <dbReference type="EC" id="2.7.12.2"/>
    </reaction>
</comment>
<evidence type="ECO:0000256" key="10">
    <source>
        <dbReference type="SAM" id="MobiDB-lite"/>
    </source>
</evidence>
<organism evidence="12 13">
    <name type="scientific">Cymbomonas tetramitiformis</name>
    <dbReference type="NCBI Taxonomy" id="36881"/>
    <lineage>
        <taxon>Eukaryota</taxon>
        <taxon>Viridiplantae</taxon>
        <taxon>Chlorophyta</taxon>
        <taxon>Pyramimonadophyceae</taxon>
        <taxon>Pyramimonadales</taxon>
        <taxon>Pyramimonadaceae</taxon>
        <taxon>Cymbomonas</taxon>
    </lineage>
</organism>
<evidence type="ECO:0000256" key="5">
    <source>
        <dbReference type="ARBA" id="ARBA00038035"/>
    </source>
</evidence>
<keyword evidence="4" id="KW-0067">ATP-binding</keyword>
<gene>
    <name evidence="12" type="ORF">CYMTET_20441</name>
</gene>
<comment type="catalytic activity">
    <reaction evidence="9">
        <text>L-tyrosyl-[protein] + ATP = O-phospho-L-tyrosyl-[protein] + ADP + H(+)</text>
        <dbReference type="Rhea" id="RHEA:10596"/>
        <dbReference type="Rhea" id="RHEA-COMP:10136"/>
        <dbReference type="Rhea" id="RHEA-COMP:20101"/>
        <dbReference type="ChEBI" id="CHEBI:15378"/>
        <dbReference type="ChEBI" id="CHEBI:30616"/>
        <dbReference type="ChEBI" id="CHEBI:46858"/>
        <dbReference type="ChEBI" id="CHEBI:61978"/>
        <dbReference type="ChEBI" id="CHEBI:456216"/>
        <dbReference type="EC" id="2.7.12.2"/>
    </reaction>
</comment>
<dbReference type="EMBL" id="LGRX02009947">
    <property type="protein sequence ID" value="KAK3271194.1"/>
    <property type="molecule type" value="Genomic_DNA"/>
</dbReference>
<evidence type="ECO:0000256" key="1">
    <source>
        <dbReference type="ARBA" id="ARBA00022679"/>
    </source>
</evidence>
<dbReference type="GO" id="GO:0004708">
    <property type="term" value="F:MAP kinase kinase activity"/>
    <property type="evidence" value="ECO:0007669"/>
    <property type="project" value="UniProtKB-EC"/>
</dbReference>
<protein>
    <recommendedName>
        <fullName evidence="6">mitogen-activated protein kinase kinase</fullName>
        <ecNumber evidence="6">2.7.12.2</ecNumber>
    </recommendedName>
</protein>
<evidence type="ECO:0000256" key="2">
    <source>
        <dbReference type="ARBA" id="ARBA00022741"/>
    </source>
</evidence>
<dbReference type="SUPFAM" id="SSF56112">
    <property type="entry name" value="Protein kinase-like (PK-like)"/>
    <property type="match status" value="1"/>
</dbReference>
<dbReference type="AlphaFoldDB" id="A0AAE0G453"/>
<dbReference type="Pfam" id="PF00069">
    <property type="entry name" value="Pkinase"/>
    <property type="match status" value="1"/>
</dbReference>
<dbReference type="PROSITE" id="PS00108">
    <property type="entry name" value="PROTEIN_KINASE_ST"/>
    <property type="match status" value="1"/>
</dbReference>
<dbReference type="EC" id="2.7.12.2" evidence="6"/>
<dbReference type="PANTHER" id="PTHR48013">
    <property type="entry name" value="DUAL SPECIFICITY MITOGEN-ACTIVATED PROTEIN KINASE KINASE 5-RELATED"/>
    <property type="match status" value="1"/>
</dbReference>
<comment type="caution">
    <text evidence="12">The sequence shown here is derived from an EMBL/GenBank/DDBJ whole genome shotgun (WGS) entry which is preliminary data.</text>
</comment>
<reference evidence="12 13" key="1">
    <citation type="journal article" date="2015" name="Genome Biol. Evol.">
        <title>Comparative Genomics of a Bacterivorous Green Alga Reveals Evolutionary Causalities and Consequences of Phago-Mixotrophic Mode of Nutrition.</title>
        <authorList>
            <person name="Burns J.A."/>
            <person name="Paasch A."/>
            <person name="Narechania A."/>
            <person name="Kim E."/>
        </authorList>
    </citation>
    <scope>NUCLEOTIDE SEQUENCE [LARGE SCALE GENOMIC DNA]</scope>
    <source>
        <strain evidence="12 13">PLY_AMNH</strain>
    </source>
</reference>
<evidence type="ECO:0000256" key="9">
    <source>
        <dbReference type="ARBA" id="ARBA00051693"/>
    </source>
</evidence>
<evidence type="ECO:0000256" key="3">
    <source>
        <dbReference type="ARBA" id="ARBA00022777"/>
    </source>
</evidence>
<sequence length="527" mass="57971">MNKFSNKFDLTILSHDSLNNNSIRPVATTFTELSLPQPKNTPRTEGANAFDALCDTLPKPRGAAALSILNVVSGSIRETLGVSELSSLGATVDELQTSPSMKETQVSPRSPFENTDFDSSFQVVPELSAANSRAKRIVTGDSSDAPVTWSKPRLTELVPPVDRLVPLRTTSPESVSRLENLCDLSIQFPSKTKKRQFLVTEAGLEKVAAYDSFRPQTRGKEMSFKVCAADIKEISTLGAGGCSKVTKAYDKVNQRVVAIKRFKETGSQNRQLENEIRLLADLEKCPSIVSFYGAYVDPSEHMVKVVLEYMDGGCLGGLIARCGALPEECLVLVADSILSGLIFLHRQRHLLHLDIKPQNVLLSQRGEVKLTDFGTSSTLHDCDLEALASSCQETPESTQRVLGSVCYMSPERIGNSRGTAADDVWSFGMTLLEAALGRYPYNTSSGPFDLLLQIAQEDPPLPSRKTHSPEFFDFVDCCLQKEADKRPSVTQLYSHPFIQRRKSRSLTAQRQNSLSSFLQNNPGGVWK</sequence>
<dbReference type="PANTHER" id="PTHR48013:SF9">
    <property type="entry name" value="DUAL SPECIFICITY MITOGEN-ACTIVATED PROTEIN KINASE KINASE 5"/>
    <property type="match status" value="1"/>
</dbReference>
<evidence type="ECO:0000256" key="8">
    <source>
        <dbReference type="ARBA" id="ARBA00049299"/>
    </source>
</evidence>
<evidence type="ECO:0000256" key="7">
    <source>
        <dbReference type="ARBA" id="ARBA00049014"/>
    </source>
</evidence>
<dbReference type="InterPro" id="IPR011009">
    <property type="entry name" value="Kinase-like_dom_sf"/>
</dbReference>
<evidence type="ECO:0000313" key="12">
    <source>
        <dbReference type="EMBL" id="KAK3271194.1"/>
    </source>
</evidence>
<evidence type="ECO:0000259" key="11">
    <source>
        <dbReference type="PROSITE" id="PS50011"/>
    </source>
</evidence>
<dbReference type="Gene3D" id="1.10.510.10">
    <property type="entry name" value="Transferase(Phosphotransferase) domain 1"/>
    <property type="match status" value="1"/>
</dbReference>
<dbReference type="SMART" id="SM00220">
    <property type="entry name" value="S_TKc"/>
    <property type="match status" value="1"/>
</dbReference>
<comment type="similarity">
    <text evidence="5">Belongs to the protein kinase superfamily. STE Ser/Thr protein kinase family. MAP kinase kinase subfamily.</text>
</comment>
<feature type="domain" description="Protein kinase" evidence="11">
    <location>
        <begin position="231"/>
        <end position="498"/>
    </location>
</feature>
<dbReference type="InterPro" id="IPR000719">
    <property type="entry name" value="Prot_kinase_dom"/>
</dbReference>
<dbReference type="GO" id="GO:0005524">
    <property type="term" value="F:ATP binding"/>
    <property type="evidence" value="ECO:0007669"/>
    <property type="project" value="UniProtKB-KW"/>
</dbReference>
<evidence type="ECO:0000313" key="13">
    <source>
        <dbReference type="Proteomes" id="UP001190700"/>
    </source>
</evidence>
<keyword evidence="1" id="KW-0808">Transferase</keyword>
<evidence type="ECO:0000256" key="6">
    <source>
        <dbReference type="ARBA" id="ARBA00038999"/>
    </source>
</evidence>